<dbReference type="PANTHER" id="PTHR42937">
    <property type="match status" value="1"/>
</dbReference>
<organism evidence="2 3">
    <name type="scientific">Rhizoctonia solani</name>
    <dbReference type="NCBI Taxonomy" id="456999"/>
    <lineage>
        <taxon>Eukaryota</taxon>
        <taxon>Fungi</taxon>
        <taxon>Dikarya</taxon>
        <taxon>Basidiomycota</taxon>
        <taxon>Agaricomycotina</taxon>
        <taxon>Agaricomycetes</taxon>
        <taxon>Cantharellales</taxon>
        <taxon>Ceratobasidiaceae</taxon>
        <taxon>Rhizoctonia</taxon>
    </lineage>
</organism>
<protein>
    <submittedName>
        <fullName evidence="2">Pyridoxal-phosphate dependent enzyme</fullName>
    </submittedName>
</protein>
<evidence type="ECO:0000313" key="2">
    <source>
        <dbReference type="EMBL" id="KAF8667852.1"/>
    </source>
</evidence>
<accession>A0A8H7H2C8</accession>
<proteinExistence type="predicted"/>
<dbReference type="EMBL" id="JACYCC010000352">
    <property type="protein sequence ID" value="KAF8667852.1"/>
    <property type="molecule type" value="Genomic_DNA"/>
</dbReference>
<dbReference type="InterPro" id="IPR001926">
    <property type="entry name" value="TrpB-like_PALP"/>
</dbReference>
<dbReference type="Proteomes" id="UP000650582">
    <property type="component" value="Unassembled WGS sequence"/>
</dbReference>
<sequence>MSCIFTNPNARHHKVPAATHRSSPAAFHRRFLPGYSPTALISVPTIAQELKLGHILVKDESSRMGLPAFKILGASWATFVVLCERFGLDPDSASLDVIQELCKKESVSLWAATDGNHGRALARMALVIGATAKIYVPRFITERSKAFIASEGAQVIQTQGDYDEAVRLAARECAKANSPYAFLVQDTSWEGYEDIPLQTSIGYSTLFSEIDQQLGEAGLGTPSLVVVPVGVGSLAHAAVLHYRSDALFTPPSILTVEPEIASCLLASLKAGEMVTVPGGETIMPGLNCNTVSPIAWPDLKASVDLATAVTDAQADQAVHDLAKLGISSGPCGAATIAALREVRVRLHQIGENDVVVVISSEGSQVYLDSSA</sequence>
<evidence type="ECO:0000259" key="1">
    <source>
        <dbReference type="Pfam" id="PF00291"/>
    </source>
</evidence>
<gene>
    <name evidence="2" type="ORF">RHS04_09241</name>
</gene>
<reference evidence="2" key="1">
    <citation type="submission" date="2020-09" db="EMBL/GenBank/DDBJ databases">
        <title>Comparative genome analyses of four rice-infecting Rhizoctonia solani isolates reveal extensive enrichment of homogalacturonan modification genes.</title>
        <authorList>
            <person name="Lee D.-Y."/>
            <person name="Jeon J."/>
            <person name="Kim K.-T."/>
            <person name="Cheong K."/>
            <person name="Song H."/>
            <person name="Choi G."/>
            <person name="Ko J."/>
            <person name="Opiyo S.O."/>
            <person name="Zuo S."/>
            <person name="Madhav S."/>
            <person name="Lee Y.-H."/>
            <person name="Wang G.-L."/>
        </authorList>
    </citation>
    <scope>NUCLEOTIDE SEQUENCE</scope>
    <source>
        <strain evidence="2">AG1-IA YN-7</strain>
    </source>
</reference>
<dbReference type="InterPro" id="IPR036052">
    <property type="entry name" value="TrpB-like_PALP_sf"/>
</dbReference>
<dbReference type="PANTHER" id="PTHR42937:SF1">
    <property type="entry name" value="DIAMINOPROPIONATE AMMONIA-LYASE"/>
    <property type="match status" value="1"/>
</dbReference>
<comment type="caution">
    <text evidence="2">The sequence shown here is derived from an EMBL/GenBank/DDBJ whole genome shotgun (WGS) entry which is preliminary data.</text>
</comment>
<dbReference type="AlphaFoldDB" id="A0A8H7H2C8"/>
<evidence type="ECO:0000313" key="3">
    <source>
        <dbReference type="Proteomes" id="UP000650582"/>
    </source>
</evidence>
<dbReference type="SUPFAM" id="SSF53686">
    <property type="entry name" value="Tryptophan synthase beta subunit-like PLP-dependent enzymes"/>
    <property type="match status" value="1"/>
</dbReference>
<name>A0A8H7H2C8_9AGAM</name>
<dbReference type="Pfam" id="PF00291">
    <property type="entry name" value="PALP"/>
    <property type="match status" value="1"/>
</dbReference>
<dbReference type="Gene3D" id="3.40.50.1100">
    <property type="match status" value="2"/>
</dbReference>
<feature type="domain" description="Tryptophan synthase beta chain-like PALP" evidence="1">
    <location>
        <begin position="33"/>
        <end position="359"/>
    </location>
</feature>